<keyword evidence="2" id="KW-1185">Reference proteome</keyword>
<evidence type="ECO:0008006" key="3">
    <source>
        <dbReference type="Google" id="ProtNLM"/>
    </source>
</evidence>
<sequence length="278" mass="28253">MSAATTEIPEATEAPGGPATYVVTLTDEELAALGHAEGVAVLPYLADLDDTASDLVQATALRGLVARGIVSPPEGGDPRPEVAGDRAEVDLLVRQDVLSVLTLRRAAPVAVAVARAGAATQDFWYAHVVEEYVLLEEVTPDGQHRFALARTASLGGLVEAAVLHPEAAAAADGSEAPVTLRVPAGAGQAAGDLAVATAPPELMARLGAAYLRSDVVVVRRDRGERAGELLGVFSGPTGCWTSTAVAGSGTVEVVATTPDALRARLGSLTASVETGGPR</sequence>
<evidence type="ECO:0000313" key="1">
    <source>
        <dbReference type="EMBL" id="MDT9592893.1"/>
    </source>
</evidence>
<gene>
    <name evidence="1" type="ORF">RDV89_07425</name>
</gene>
<dbReference type="RefSeq" id="WP_315732326.1">
    <property type="nucleotide sequence ID" value="NZ_JAVYII010000003.1"/>
</dbReference>
<organism evidence="1 2">
    <name type="scientific">Nocardioides imazamoxiresistens</name>
    <dbReference type="NCBI Taxonomy" id="3231893"/>
    <lineage>
        <taxon>Bacteria</taxon>
        <taxon>Bacillati</taxon>
        <taxon>Actinomycetota</taxon>
        <taxon>Actinomycetes</taxon>
        <taxon>Propionibacteriales</taxon>
        <taxon>Nocardioidaceae</taxon>
        <taxon>Nocardioides</taxon>
    </lineage>
</organism>
<proteinExistence type="predicted"/>
<accession>A0ABU3PUI7</accession>
<name>A0ABU3PUI7_9ACTN</name>
<dbReference type="Proteomes" id="UP001268542">
    <property type="component" value="Unassembled WGS sequence"/>
</dbReference>
<comment type="caution">
    <text evidence="1">The sequence shown here is derived from an EMBL/GenBank/DDBJ whole genome shotgun (WGS) entry which is preliminary data.</text>
</comment>
<reference evidence="1 2" key="1">
    <citation type="submission" date="2023-08" db="EMBL/GenBank/DDBJ databases">
        <title>Nocardioides seae sp. nov., a bacterium isolated from a soil.</title>
        <authorList>
            <person name="Wang X."/>
        </authorList>
    </citation>
    <scope>NUCLEOTIDE SEQUENCE [LARGE SCALE GENOMIC DNA]</scope>
    <source>
        <strain evidence="1 2">YZH12</strain>
    </source>
</reference>
<evidence type="ECO:0000313" key="2">
    <source>
        <dbReference type="Proteomes" id="UP001268542"/>
    </source>
</evidence>
<protein>
    <recommendedName>
        <fullName evidence="3">ESX secretion-associated protein EspG</fullName>
    </recommendedName>
</protein>
<dbReference type="EMBL" id="JAVYII010000003">
    <property type="protein sequence ID" value="MDT9592893.1"/>
    <property type="molecule type" value="Genomic_DNA"/>
</dbReference>